<evidence type="ECO:0000259" key="1">
    <source>
        <dbReference type="SMART" id="SM00421"/>
    </source>
</evidence>
<dbReference type="InterPro" id="IPR000792">
    <property type="entry name" value="Tscrpt_reg_LuxR_C"/>
</dbReference>
<feature type="domain" description="HTH luxR-type" evidence="1">
    <location>
        <begin position="334"/>
        <end position="391"/>
    </location>
</feature>
<sequence>MARTAWGWDGLGLGQCEAGRGKMGIDSERLDRVVTGFYEAAIEPDLWRPAVNRLAELIGAHSTHVMAFDMAAGTETIGFLEGIEPEAYQGYLDDFLPHDLRVPRLLAAPVGKLLRNQDIWTHDERLSSVIYNEFQKPNRLFEITGAQLGMEGHLSWFGVGRRHEDPFDADEVAIVRRVIPNIRQALRIALAFHHEQLRTRTLADLWSRSGRGVVVLSPGGGVVHRNEAAEAMSRAGLFRLVAGRLVFATAALNAGLASALEALCAPAPQIPDATGFMGDHSAILTLPDGEQTGVRFLPVLKGAGVGGSVLVVVFVPLAREPSFAESEIAQFAGLFSLSASEQAVVAAVIEGTELAEHAARRGIALDTARKHLKSVLFKTGCRSQKMLVRLVERFCFLRLR</sequence>
<dbReference type="InterPro" id="IPR036388">
    <property type="entry name" value="WH-like_DNA-bd_sf"/>
</dbReference>
<protein>
    <submittedName>
        <fullName evidence="2">DNA-binding CsgD family transcriptional regulator</fullName>
    </submittedName>
</protein>
<name>A0A2T5UW29_9HYPH</name>
<keyword evidence="3" id="KW-1185">Reference proteome</keyword>
<dbReference type="InterPro" id="IPR016032">
    <property type="entry name" value="Sig_transdc_resp-reg_C-effctor"/>
</dbReference>
<accession>A0A2T5UW29</accession>
<dbReference type="SMART" id="SM00421">
    <property type="entry name" value="HTH_LUXR"/>
    <property type="match status" value="1"/>
</dbReference>
<reference evidence="2 3" key="1">
    <citation type="submission" date="2018-04" db="EMBL/GenBank/DDBJ databases">
        <title>Genomic Encyclopedia of Archaeal and Bacterial Type Strains, Phase II (KMG-II): from individual species to whole genera.</title>
        <authorList>
            <person name="Goeker M."/>
        </authorList>
    </citation>
    <scope>NUCLEOTIDE SEQUENCE [LARGE SCALE GENOMIC DNA]</scope>
    <source>
        <strain evidence="2 3">DSM 23382</strain>
    </source>
</reference>
<proteinExistence type="predicted"/>
<gene>
    <name evidence="2" type="ORF">C8N35_11239</name>
</gene>
<dbReference type="SUPFAM" id="SSF46894">
    <property type="entry name" value="C-terminal effector domain of the bipartite response regulators"/>
    <property type="match status" value="1"/>
</dbReference>
<dbReference type="AlphaFoldDB" id="A0A2T5UW29"/>
<dbReference type="EMBL" id="QAYG01000012">
    <property type="protein sequence ID" value="PTW55714.1"/>
    <property type="molecule type" value="Genomic_DNA"/>
</dbReference>
<dbReference type="Proteomes" id="UP000244081">
    <property type="component" value="Unassembled WGS sequence"/>
</dbReference>
<evidence type="ECO:0000313" key="3">
    <source>
        <dbReference type="Proteomes" id="UP000244081"/>
    </source>
</evidence>
<dbReference type="GO" id="GO:0006355">
    <property type="term" value="P:regulation of DNA-templated transcription"/>
    <property type="evidence" value="ECO:0007669"/>
    <property type="project" value="InterPro"/>
</dbReference>
<dbReference type="Gene3D" id="1.10.10.10">
    <property type="entry name" value="Winged helix-like DNA-binding domain superfamily/Winged helix DNA-binding domain"/>
    <property type="match status" value="1"/>
</dbReference>
<evidence type="ECO:0000313" key="2">
    <source>
        <dbReference type="EMBL" id="PTW55714.1"/>
    </source>
</evidence>
<organism evidence="2 3">
    <name type="scientific">Breoghania corrubedonensis</name>
    <dbReference type="NCBI Taxonomy" id="665038"/>
    <lineage>
        <taxon>Bacteria</taxon>
        <taxon>Pseudomonadati</taxon>
        <taxon>Pseudomonadota</taxon>
        <taxon>Alphaproteobacteria</taxon>
        <taxon>Hyphomicrobiales</taxon>
        <taxon>Stappiaceae</taxon>
        <taxon>Breoghania</taxon>
    </lineage>
</organism>
<keyword evidence="2" id="KW-0238">DNA-binding</keyword>
<dbReference type="GO" id="GO:0003677">
    <property type="term" value="F:DNA binding"/>
    <property type="evidence" value="ECO:0007669"/>
    <property type="project" value="UniProtKB-KW"/>
</dbReference>
<comment type="caution">
    <text evidence="2">The sequence shown here is derived from an EMBL/GenBank/DDBJ whole genome shotgun (WGS) entry which is preliminary data.</text>
</comment>